<dbReference type="RefSeq" id="WP_045809302.1">
    <property type="nucleotide sequence ID" value="NZ_LANX01000001.1"/>
</dbReference>
<reference evidence="1 2" key="1">
    <citation type="submission" date="2015-02" db="EMBL/GenBank/DDBJ databases">
        <title>Genome Sequencing of Rickettsiales.</title>
        <authorList>
            <person name="Daugherty S.C."/>
            <person name="Su Q."/>
            <person name="Abolude K."/>
            <person name="Beier-Sexton M."/>
            <person name="Carlyon J.A."/>
            <person name="Carter R."/>
            <person name="Day N.P."/>
            <person name="Dumler S.J."/>
            <person name="Dyachenko V."/>
            <person name="Godinez A."/>
            <person name="Kurtti T.J."/>
            <person name="Lichay M."/>
            <person name="Mullins K.E."/>
            <person name="Ott S."/>
            <person name="Pappas-Brown V."/>
            <person name="Paris D.H."/>
            <person name="Patel P."/>
            <person name="Richards A.L."/>
            <person name="Sadzewicz L."/>
            <person name="Sears K."/>
            <person name="Seidman D."/>
            <person name="Sengamalay N."/>
            <person name="Stenos J."/>
            <person name="Tallon L.J."/>
            <person name="Vincent G."/>
            <person name="Fraser C.M."/>
            <person name="Munderloh U."/>
            <person name="Dunning-Hotopp J.C."/>
        </authorList>
    </citation>
    <scope>NUCLEOTIDE SEQUENCE [LARGE SCALE GENOMIC DNA]</scope>
    <source>
        <strain evidence="1 2">RAC413</strain>
    </source>
</reference>
<comment type="caution">
    <text evidence="1">The sequence shown here is derived from an EMBL/GenBank/DDBJ whole genome shotgun (WGS) entry which is preliminary data.</text>
</comment>
<gene>
    <name evidence="1" type="ORF">NLO413_1037</name>
</gene>
<dbReference type="Proteomes" id="UP000033562">
    <property type="component" value="Unassembled WGS sequence"/>
</dbReference>
<accession>A0A0F3NPN2</accession>
<dbReference type="AlphaFoldDB" id="A0A0F3NPN2"/>
<dbReference type="OrthoDB" id="9776961at2"/>
<evidence type="ECO:0000313" key="2">
    <source>
        <dbReference type="Proteomes" id="UP000033562"/>
    </source>
</evidence>
<dbReference type="EMBL" id="LANX01000001">
    <property type="protein sequence ID" value="KJV69637.1"/>
    <property type="molecule type" value="Genomic_DNA"/>
</dbReference>
<protein>
    <submittedName>
        <fullName evidence="1">Type II/IV secretion system family protein</fullName>
    </submittedName>
</protein>
<name>A0A0F3NPN2_9RICK</name>
<dbReference type="Gene3D" id="3.30.450.90">
    <property type="match status" value="1"/>
</dbReference>
<organism evidence="1 2">
    <name type="scientific">Candidatus Neoehrlichia procyonis str. RAC413</name>
    <dbReference type="NCBI Taxonomy" id="1359163"/>
    <lineage>
        <taxon>Bacteria</taxon>
        <taxon>Pseudomonadati</taxon>
        <taxon>Pseudomonadota</taxon>
        <taxon>Alphaproteobacteria</taxon>
        <taxon>Rickettsiales</taxon>
        <taxon>Anaplasmataceae</taxon>
        <taxon>Candidatus Neoehrlichia</taxon>
    </lineage>
</organism>
<evidence type="ECO:0000313" key="1">
    <source>
        <dbReference type="EMBL" id="KJV69637.1"/>
    </source>
</evidence>
<dbReference type="Gene3D" id="3.40.50.300">
    <property type="entry name" value="P-loop containing nucleotide triphosphate hydrolases"/>
    <property type="match status" value="1"/>
</dbReference>
<keyword evidence="2" id="KW-1185">Reference proteome</keyword>
<proteinExistence type="predicted"/>
<dbReference type="InterPro" id="IPR027417">
    <property type="entry name" value="P-loop_NTPase"/>
</dbReference>
<sequence length="340" mass="38796">MQYFNQLILSSIQYSASHIYFIPNTPPAIKTLGRIEFLQLKNCSTIEIEKIIESVLTEEAYNLCKSKNYFTTTLNFNQEYQLNIHIIRSISQIKMVIQINKKTSYSLSELNIPIELLKTISSASKGLIIVTGAPHHNKDITINALLDEINNNQKKHVLIFSNDNAFHKTSNKSIISSYNLSQVNFEFIKNQSADIVILGCINSTELIHIANNCIAIGTLVIALVDAVSVTYAIEKIISLFPHRQSGLNTLSYHLLGIMLQVFITSKIHNNSLYLYDFIKCNSKVQNLIQEDKLQQINSSNIKNKINELIEQNKLTYHDVQIILSNLSNTQFFYDTHYDIF</sequence>
<dbReference type="SUPFAM" id="SSF52540">
    <property type="entry name" value="P-loop containing nucleoside triphosphate hydrolases"/>
    <property type="match status" value="1"/>
</dbReference>